<keyword evidence="2" id="KW-1185">Reference proteome</keyword>
<organism evidence="1 2">
    <name type="scientific">Limosilactobacillus alvi</name>
    <dbReference type="NCBI Taxonomy" id="990412"/>
    <lineage>
        <taxon>Bacteria</taxon>
        <taxon>Bacillati</taxon>
        <taxon>Bacillota</taxon>
        <taxon>Bacilli</taxon>
        <taxon>Lactobacillales</taxon>
        <taxon>Lactobacillaceae</taxon>
        <taxon>Limosilactobacillus</taxon>
    </lineage>
</organism>
<protein>
    <submittedName>
        <fullName evidence="1">Uncharacterized protein</fullName>
    </submittedName>
</protein>
<dbReference type="EMBL" id="JACJJQ010000025">
    <property type="protein sequence ID" value="MBM6754341.1"/>
    <property type="molecule type" value="Genomic_DNA"/>
</dbReference>
<accession>A0ABS2EQK2</accession>
<dbReference type="RefSeq" id="WP_204776660.1">
    <property type="nucleotide sequence ID" value="NZ_JACJJQ010000025.1"/>
</dbReference>
<proteinExistence type="predicted"/>
<gene>
    <name evidence="1" type="ORF">H5993_06175</name>
</gene>
<evidence type="ECO:0000313" key="1">
    <source>
        <dbReference type="EMBL" id="MBM6754341.1"/>
    </source>
</evidence>
<comment type="caution">
    <text evidence="1">The sequence shown here is derived from an EMBL/GenBank/DDBJ whole genome shotgun (WGS) entry which is preliminary data.</text>
</comment>
<evidence type="ECO:0000313" key="2">
    <source>
        <dbReference type="Proteomes" id="UP000776629"/>
    </source>
</evidence>
<dbReference type="Proteomes" id="UP000776629">
    <property type="component" value="Unassembled WGS sequence"/>
</dbReference>
<name>A0ABS2EQK2_9LACO</name>
<sequence>MISKAQYQEANYQYQRMRGLNLDLALDAVSNSARFKIKWFNRASEEEQNEIAVLLKNLIVDGPMEAPRLLSRYNPNTQEWQLTAEQALRLRVLYNQGELQRLNQQWQAAKKVLDEYAKDGHHQSTVITNHDRSNQQSLIVNLG</sequence>
<reference evidence="1 2" key="1">
    <citation type="journal article" date="2021" name="Sci. Rep.">
        <title>The distribution of antibiotic resistance genes in chicken gut microbiota commensals.</title>
        <authorList>
            <person name="Juricova H."/>
            <person name="Matiasovicova J."/>
            <person name="Kubasova T."/>
            <person name="Cejkova D."/>
            <person name="Rychlik I."/>
        </authorList>
    </citation>
    <scope>NUCLEOTIDE SEQUENCE [LARGE SCALE GENOMIC DNA]</scope>
    <source>
        <strain evidence="1 2">An810</strain>
    </source>
</reference>